<dbReference type="GO" id="GO:0005634">
    <property type="term" value="C:nucleus"/>
    <property type="evidence" value="ECO:0007669"/>
    <property type="project" value="UniProtKB-SubCell"/>
</dbReference>
<evidence type="ECO:0000256" key="11">
    <source>
        <dbReference type="ARBA" id="ARBA00023125"/>
    </source>
</evidence>
<dbReference type="PROSITE" id="PS52046">
    <property type="entry name" value="ZF_C2HC_NPR"/>
    <property type="match status" value="1"/>
</dbReference>
<feature type="region of interest" description="Disordered" evidence="17">
    <location>
        <begin position="1"/>
        <end position="22"/>
    </location>
</feature>
<dbReference type="PROSITE" id="PS51294">
    <property type="entry name" value="HTH_MYB"/>
    <property type="match status" value="3"/>
</dbReference>
<evidence type="ECO:0000256" key="15">
    <source>
        <dbReference type="PROSITE-ProRule" id="PRU01391"/>
    </source>
</evidence>
<dbReference type="InterPro" id="IPR021094">
    <property type="entry name" value="NPR1/NIM1-like_C"/>
</dbReference>
<evidence type="ECO:0000259" key="20">
    <source>
        <dbReference type="PROSITE" id="PS51294"/>
    </source>
</evidence>
<dbReference type="PROSITE" id="PS50097">
    <property type="entry name" value="BTB"/>
    <property type="match status" value="1"/>
</dbReference>
<proteinExistence type="inferred from homology"/>
<keyword evidence="3" id="KW-0381">Hypersensitive response</keyword>
<comment type="subcellular location">
    <subcellularLocation>
        <location evidence="1">Nucleus</location>
    </subcellularLocation>
</comment>
<keyword evidence="8" id="KW-0611">Plant defense</keyword>
<evidence type="ECO:0000313" key="22">
    <source>
        <dbReference type="EMBL" id="CAE6187218.1"/>
    </source>
</evidence>
<keyword evidence="10 14" id="KW-0040">ANK repeat</keyword>
<accession>A0A8S2AR99</accession>
<evidence type="ECO:0000256" key="5">
    <source>
        <dbReference type="ARBA" id="ARBA00022737"/>
    </source>
</evidence>
<dbReference type="CDD" id="cd18310">
    <property type="entry name" value="BTB_POZ_NPR_plant"/>
    <property type="match status" value="1"/>
</dbReference>
<dbReference type="PROSITE" id="PS50088">
    <property type="entry name" value="ANK_REPEAT"/>
    <property type="match status" value="1"/>
</dbReference>
<evidence type="ECO:0000256" key="16">
    <source>
        <dbReference type="RuleBase" id="RU004020"/>
    </source>
</evidence>
<dbReference type="Gene3D" id="1.25.40.20">
    <property type="entry name" value="Ankyrin repeat-containing domain"/>
    <property type="match status" value="1"/>
</dbReference>
<comment type="similarity">
    <text evidence="13">Belongs to the plant 'ANKYRIN-BTB/POZ' family. 'NPR1-like' subfamily.</text>
</comment>
<dbReference type="InterPro" id="IPR036390">
    <property type="entry name" value="WH_DNA-bd_sf"/>
</dbReference>
<comment type="pathway">
    <text evidence="2">Protein modification; protein ubiquitination.</text>
</comment>
<protein>
    <submittedName>
        <fullName evidence="22">Uncharacterized protein</fullName>
    </submittedName>
</protein>
<dbReference type="SUPFAM" id="SSF54695">
    <property type="entry name" value="POZ domain"/>
    <property type="match status" value="1"/>
</dbReference>
<dbReference type="Pfam" id="PF12313">
    <property type="entry name" value="NPR1_like_C"/>
    <property type="match status" value="1"/>
</dbReference>
<reference evidence="22" key="1">
    <citation type="submission" date="2021-01" db="EMBL/GenBank/DDBJ databases">
        <authorList>
            <person name="Bezrukov I."/>
        </authorList>
    </citation>
    <scope>NUCLEOTIDE SEQUENCE</scope>
</reference>
<evidence type="ECO:0000256" key="14">
    <source>
        <dbReference type="PROSITE-ProRule" id="PRU00023"/>
    </source>
</evidence>
<keyword evidence="9" id="KW-0862">Zinc</keyword>
<feature type="domain" description="Myb-like" evidence="18">
    <location>
        <begin position="961"/>
        <end position="1013"/>
    </location>
</feature>
<comment type="similarity">
    <text evidence="16">Belongs to the HSF family.</text>
</comment>
<dbReference type="GO" id="GO:0009626">
    <property type="term" value="P:plant-type hypersensitive response"/>
    <property type="evidence" value="ECO:0007669"/>
    <property type="project" value="UniProtKB-KW"/>
</dbReference>
<dbReference type="SMART" id="SM00248">
    <property type="entry name" value="ANK"/>
    <property type="match status" value="2"/>
</dbReference>
<dbReference type="GO" id="GO:0009862">
    <property type="term" value="P:systemic acquired resistance, salicylic acid mediated signaling pathway"/>
    <property type="evidence" value="ECO:0007669"/>
    <property type="project" value="InterPro"/>
</dbReference>
<dbReference type="InterPro" id="IPR000232">
    <property type="entry name" value="HSF_DNA-bd"/>
</dbReference>
<evidence type="ECO:0000256" key="7">
    <source>
        <dbReference type="ARBA" id="ARBA00022786"/>
    </source>
</evidence>
<dbReference type="PANTHER" id="PTHR46475:SF12">
    <property type="entry name" value="REGULATORY PROTEIN NPR4"/>
    <property type="match status" value="1"/>
</dbReference>
<dbReference type="Pfam" id="PF00447">
    <property type="entry name" value="HSF_DNA-bind"/>
    <property type="match status" value="1"/>
</dbReference>
<evidence type="ECO:0000256" key="6">
    <source>
        <dbReference type="ARBA" id="ARBA00022771"/>
    </source>
</evidence>
<dbReference type="Pfam" id="PF00249">
    <property type="entry name" value="Myb_DNA-binding"/>
    <property type="match status" value="1"/>
</dbReference>
<evidence type="ECO:0000256" key="1">
    <source>
        <dbReference type="ARBA" id="ARBA00004123"/>
    </source>
</evidence>
<evidence type="ECO:0000256" key="2">
    <source>
        <dbReference type="ARBA" id="ARBA00004906"/>
    </source>
</evidence>
<dbReference type="InterPro" id="IPR002110">
    <property type="entry name" value="Ankyrin_rpt"/>
</dbReference>
<feature type="domain" description="HTH myb-type" evidence="20">
    <location>
        <begin position="1071"/>
        <end position="1122"/>
    </location>
</feature>
<feature type="repeat" description="ANK" evidence="14">
    <location>
        <begin position="318"/>
        <end position="343"/>
    </location>
</feature>
<dbReference type="SUPFAM" id="SSF48403">
    <property type="entry name" value="Ankyrin repeat"/>
    <property type="match status" value="1"/>
</dbReference>
<dbReference type="SMART" id="SM00717">
    <property type="entry name" value="SANT"/>
    <property type="match status" value="5"/>
</dbReference>
<dbReference type="GO" id="GO:2000022">
    <property type="term" value="P:regulation of jasmonic acid mediated signaling pathway"/>
    <property type="evidence" value="ECO:0007669"/>
    <property type="project" value="InterPro"/>
</dbReference>
<feature type="compositionally biased region" description="Basic and acidic residues" evidence="17">
    <location>
        <begin position="829"/>
        <end position="843"/>
    </location>
</feature>
<dbReference type="SMART" id="SM00415">
    <property type="entry name" value="HSF"/>
    <property type="match status" value="1"/>
</dbReference>
<evidence type="ECO:0000256" key="17">
    <source>
        <dbReference type="SAM" id="MobiDB-lite"/>
    </source>
</evidence>
<feature type="compositionally biased region" description="Basic and acidic residues" evidence="17">
    <location>
        <begin position="1267"/>
        <end position="1277"/>
    </location>
</feature>
<dbReference type="InterPro" id="IPR011333">
    <property type="entry name" value="SKP1/BTB/POZ_sf"/>
</dbReference>
<dbReference type="GO" id="GO:0042742">
    <property type="term" value="P:defense response to bacterium"/>
    <property type="evidence" value="ECO:0007669"/>
    <property type="project" value="UniProtKB-ARBA"/>
</dbReference>
<dbReference type="InterPro" id="IPR001005">
    <property type="entry name" value="SANT/Myb"/>
</dbReference>
<dbReference type="GO" id="GO:0008270">
    <property type="term" value="F:zinc ion binding"/>
    <property type="evidence" value="ECO:0007669"/>
    <property type="project" value="UniProtKB-KW"/>
</dbReference>
<dbReference type="InterPro" id="IPR000210">
    <property type="entry name" value="BTB/POZ_dom"/>
</dbReference>
<keyword evidence="6 15" id="KW-0863">Zinc-finger</keyword>
<dbReference type="InterPro" id="IPR024228">
    <property type="entry name" value="NPR_central_dom"/>
</dbReference>
<dbReference type="Pfam" id="PF11900">
    <property type="entry name" value="DUF3420"/>
    <property type="match status" value="1"/>
</dbReference>
<feature type="domain" description="Myb-like" evidence="18">
    <location>
        <begin position="1067"/>
        <end position="1118"/>
    </location>
</feature>
<dbReference type="Proteomes" id="UP000682877">
    <property type="component" value="Chromosome 7"/>
</dbReference>
<feature type="domain" description="Myb-like" evidence="18">
    <location>
        <begin position="1119"/>
        <end position="1169"/>
    </location>
</feature>
<dbReference type="GO" id="GO:0003700">
    <property type="term" value="F:DNA-binding transcription factor activity"/>
    <property type="evidence" value="ECO:0007669"/>
    <property type="project" value="InterPro"/>
</dbReference>
<organism evidence="22 23">
    <name type="scientific">Arabidopsis arenosa</name>
    <name type="common">Sand rock-cress</name>
    <name type="synonym">Cardaminopsis arenosa</name>
    <dbReference type="NCBI Taxonomy" id="38785"/>
    <lineage>
        <taxon>Eukaryota</taxon>
        <taxon>Viridiplantae</taxon>
        <taxon>Streptophyta</taxon>
        <taxon>Embryophyta</taxon>
        <taxon>Tracheophyta</taxon>
        <taxon>Spermatophyta</taxon>
        <taxon>Magnoliopsida</taxon>
        <taxon>eudicotyledons</taxon>
        <taxon>Gunneridae</taxon>
        <taxon>Pentapetalae</taxon>
        <taxon>rosids</taxon>
        <taxon>malvids</taxon>
        <taxon>Brassicales</taxon>
        <taxon>Brassicaceae</taxon>
        <taxon>Camelineae</taxon>
        <taxon>Arabidopsis</taxon>
    </lineage>
</organism>
<dbReference type="InterPro" id="IPR057250">
    <property type="entry name" value="Znf_C2HC_NPR-type"/>
</dbReference>
<evidence type="ECO:0000256" key="13">
    <source>
        <dbReference type="ARBA" id="ARBA00044947"/>
    </source>
</evidence>
<evidence type="ECO:0000256" key="10">
    <source>
        <dbReference type="ARBA" id="ARBA00023043"/>
    </source>
</evidence>
<evidence type="ECO:0000256" key="4">
    <source>
        <dbReference type="ARBA" id="ARBA00022723"/>
    </source>
</evidence>
<dbReference type="GO" id="GO:0042803">
    <property type="term" value="F:protein homodimerization activity"/>
    <property type="evidence" value="ECO:0007669"/>
    <property type="project" value="UniProtKB-ARBA"/>
</dbReference>
<keyword evidence="12" id="KW-0539">Nucleus</keyword>
<dbReference type="GO" id="GO:1901149">
    <property type="term" value="F:salicylic acid binding"/>
    <property type="evidence" value="ECO:0007669"/>
    <property type="project" value="UniProtKB-ARBA"/>
</dbReference>
<dbReference type="GO" id="GO:0043565">
    <property type="term" value="F:sequence-specific DNA binding"/>
    <property type="evidence" value="ECO:0007669"/>
    <property type="project" value="InterPro"/>
</dbReference>
<dbReference type="Pfam" id="PF12796">
    <property type="entry name" value="Ank_2"/>
    <property type="match status" value="1"/>
</dbReference>
<comment type="caution">
    <text evidence="15">Lacks conserved residue(s) required for the propagation of feature annotation.</text>
</comment>
<dbReference type="InterPro" id="IPR017930">
    <property type="entry name" value="Myb_dom"/>
</dbReference>
<dbReference type="Pfam" id="PF00651">
    <property type="entry name" value="BTB"/>
    <property type="match status" value="1"/>
</dbReference>
<dbReference type="Gene3D" id="1.10.10.10">
    <property type="entry name" value="Winged helix-like DNA-binding domain superfamily/Winged helix DNA-binding domain"/>
    <property type="match status" value="1"/>
</dbReference>
<feature type="compositionally biased region" description="Low complexity" evidence="17">
    <location>
        <begin position="9"/>
        <end position="20"/>
    </location>
</feature>
<dbReference type="SMART" id="SM00225">
    <property type="entry name" value="BTB"/>
    <property type="match status" value="1"/>
</dbReference>
<evidence type="ECO:0000256" key="3">
    <source>
        <dbReference type="ARBA" id="ARBA00022667"/>
    </source>
</evidence>
<evidence type="ECO:0000256" key="12">
    <source>
        <dbReference type="ARBA" id="ARBA00023242"/>
    </source>
</evidence>
<evidence type="ECO:0000256" key="9">
    <source>
        <dbReference type="ARBA" id="ARBA00022833"/>
    </source>
</evidence>
<dbReference type="InterPro" id="IPR044292">
    <property type="entry name" value="NPR"/>
</dbReference>
<dbReference type="Gene3D" id="3.30.710.10">
    <property type="entry name" value="Potassium Channel Kv1.1, Chain A"/>
    <property type="match status" value="1"/>
</dbReference>
<feature type="region of interest" description="Disordered" evidence="17">
    <location>
        <begin position="812"/>
        <end position="848"/>
    </location>
</feature>
<evidence type="ECO:0000259" key="19">
    <source>
        <dbReference type="PROSITE" id="PS50097"/>
    </source>
</evidence>
<keyword evidence="7" id="KW-0833">Ubl conjugation pathway</keyword>
<dbReference type="InterPro" id="IPR036770">
    <property type="entry name" value="Ankyrin_rpt-contain_sf"/>
</dbReference>
<feature type="domain" description="HTH myb-type" evidence="20">
    <location>
        <begin position="1125"/>
        <end position="1173"/>
    </location>
</feature>
<feature type="domain" description="HTH myb-type" evidence="20">
    <location>
        <begin position="1014"/>
        <end position="1069"/>
    </location>
</feature>
<sequence>MAATAMEPSSSISFTSSHLSNPSPVVTTYHSAAYLEELSSNLEQLLTNPDCDYTDAEIIIEEEANPVSVHRCVLAARSKFFLDLFKKDKDSSAKSEKRPKYRMKDLLPYGNVGREAFLHFLNYIYTGRLKSFPTEVSTCVDSVCAHDSCKPAIDFAVELMYASFVFQIPDLVSSFQRKLCSYVGKSLVENVLPIVLVAFHCDLTQLLDQCVERVARSDLDRFCIEKELPFEVSEKIKQLRVKSMNIPEKEDKSLERTGKVLKALDSDDVELVKLLLTESDITLDQANGLHYAVAYSDPKVVTQVLDLNMADVNFRNSRGYTVLHIAAMRREPTIIIPLIQKGAHASDFTFDGRSAVNICRRLTRPKDYHNKTSRKEPSKDRLCIDILEREIRRNPLVSGDTPSCSHSMPEDLQMRLLYLEKRVGLAQLFFPAEANVAMDVANVEGTSECTGLLTPPPSNGTTGNLGKVDLNETPYVQTKRMLTRMEALMKTVETGRRYFPSCSEVLDKHMDEYMDEDIPDMSHPEKGTVKERRQKRMRYNELKNDVKKAYSKDKEAKIARSSMNREGLYEVDSDDDDDDDIGEDLEELRRAFIVTEAKGLPSDSENDEEDDLEMLRSIKSQLASSTTNVGLSVPSDSESENDFEMLRSIKSQLALSMDEDEDEDGAFETLRAVRRRFFAYENFDVEGNFMNDSSPGKKKTQVHASDDEPSTEILSRSNTCESFPDHGKSAVTEPLDLLETCQSSLMPATSSGFPEAALAFVDAIRKNRLYQSFLRRKLSEIEATIEQNEKHRKNVKIVKGFQASCKRITKQALSQGKDPRVELISTPKSRPDSDSSKGNDKKTSYLTMGPPENACVANYRMALEKYPVSVDRANWTTKEKENLAKGLKQQVQDTLIREAFERSSDLEGSTDDINTILEGIKSLEITPEMMRQFLPKVNWDQLDIKNRSAAECEARWMSSDDPLINNGPWTVAEDNYIRLITKTKGFTDWLDIAVSLGTNRTPFQCLARYQRSLNPDILRKEWTAEEDDQLRAAVDLFGESDWQSVANILQGRTGTQCSNRWKKSLHPSRTRKRNWSSEEDKRLKVAVTLFGTKNWRKIAQFVPGRTGTQCLERWGNSLDPKLKFGKWTKEEDAKLRVAMKEHGYCWSKVASYMSCRTDCQCARRWRSLYPHLAHLRQGARRLQKETTIGNFVDRESERPDLVVGDFLALAEISLEPEEPALKKKRKPRQKKADAECESEAFCADTERQQKKQRKGLERCSGDVCRKEKETNEDNVKEKKQRRKRISVAGTSSNSSVTTNCPQFEIGMVDDFPKGLFRFYKRVYEVVDDPSLDSIISWSKSNKSFIIWNHQELRRRMIFANFHGPFFSNFFSMLKEFGFKRIKNGSGQLEFGNTNFVRGQPELLKKMQLKANHKRSMKIMAKEKAEEAADGLKLLRV</sequence>
<keyword evidence="11" id="KW-0238">DNA-binding</keyword>
<feature type="region of interest" description="Disordered" evidence="17">
    <location>
        <begin position="1267"/>
        <end position="1296"/>
    </location>
</feature>
<dbReference type="Gene3D" id="1.10.10.60">
    <property type="entry name" value="Homeodomain-like"/>
    <property type="match status" value="4"/>
</dbReference>
<keyword evidence="23" id="KW-1185">Reference proteome</keyword>
<evidence type="ECO:0000313" key="23">
    <source>
        <dbReference type="Proteomes" id="UP000682877"/>
    </source>
</evidence>
<keyword evidence="4" id="KW-0479">Metal-binding</keyword>
<feature type="domain" description="Myb-like" evidence="18">
    <location>
        <begin position="1014"/>
        <end position="1065"/>
    </location>
</feature>
<dbReference type="CDD" id="cd00167">
    <property type="entry name" value="SANT"/>
    <property type="match status" value="4"/>
</dbReference>
<dbReference type="Pfam" id="PF13921">
    <property type="entry name" value="Myb_DNA-bind_6"/>
    <property type="match status" value="1"/>
</dbReference>
<dbReference type="SUPFAM" id="SSF46785">
    <property type="entry name" value="Winged helix' DNA-binding domain"/>
    <property type="match status" value="1"/>
</dbReference>
<dbReference type="FunFam" id="3.30.710.10:FF:000110">
    <property type="entry name" value="Regulatory protein NPR3"/>
    <property type="match status" value="1"/>
</dbReference>
<keyword evidence="5" id="KW-0677">Repeat</keyword>
<dbReference type="PANTHER" id="PTHR46475">
    <property type="entry name" value="REGULATORY PROTEIN NPR3"/>
    <property type="match status" value="1"/>
</dbReference>
<evidence type="ECO:0000259" key="18">
    <source>
        <dbReference type="PROSITE" id="PS50090"/>
    </source>
</evidence>
<dbReference type="PROSITE" id="PS50297">
    <property type="entry name" value="ANK_REP_REGION"/>
    <property type="match status" value="1"/>
</dbReference>
<evidence type="ECO:0000259" key="21">
    <source>
        <dbReference type="PROSITE" id="PS52046"/>
    </source>
</evidence>
<feature type="region of interest" description="Disordered" evidence="17">
    <location>
        <begin position="691"/>
        <end position="719"/>
    </location>
</feature>
<dbReference type="EMBL" id="LR999457">
    <property type="protein sequence ID" value="CAE6187218.1"/>
    <property type="molecule type" value="Genomic_DNA"/>
</dbReference>
<dbReference type="GO" id="GO:0010112">
    <property type="term" value="P:regulation of systemic acquired resistance"/>
    <property type="evidence" value="ECO:0007669"/>
    <property type="project" value="UniProtKB-ARBA"/>
</dbReference>
<feature type="domain" description="C2HC NPR-type" evidence="21">
    <location>
        <begin position="136"/>
        <end position="150"/>
    </location>
</feature>
<name>A0A8S2AR99_ARAAE</name>
<dbReference type="InterPro" id="IPR036388">
    <property type="entry name" value="WH-like_DNA-bd_sf"/>
</dbReference>
<gene>
    <name evidence="22" type="ORF">AARE701A_LOCUS18969</name>
</gene>
<dbReference type="GO" id="GO:0050832">
    <property type="term" value="P:defense response to fungus"/>
    <property type="evidence" value="ECO:0007669"/>
    <property type="project" value="TreeGrafter"/>
</dbReference>
<dbReference type="InterPro" id="IPR009057">
    <property type="entry name" value="Homeodomain-like_sf"/>
</dbReference>
<dbReference type="FunFam" id="1.25.40.20:FF:000123">
    <property type="entry name" value="regulatory protein NPR3-like"/>
    <property type="match status" value="1"/>
</dbReference>
<dbReference type="PROSITE" id="PS50090">
    <property type="entry name" value="MYB_LIKE"/>
    <property type="match status" value="4"/>
</dbReference>
<dbReference type="GO" id="GO:2000031">
    <property type="term" value="P:regulation of salicylic acid mediated signaling pathway"/>
    <property type="evidence" value="ECO:0007669"/>
    <property type="project" value="InterPro"/>
</dbReference>
<dbReference type="SUPFAM" id="SSF46689">
    <property type="entry name" value="Homeodomain-like"/>
    <property type="match status" value="3"/>
</dbReference>
<evidence type="ECO:0000256" key="8">
    <source>
        <dbReference type="ARBA" id="ARBA00022821"/>
    </source>
</evidence>
<feature type="domain" description="BTB" evidence="19">
    <location>
        <begin position="54"/>
        <end position="133"/>
    </location>
</feature>